<protein>
    <submittedName>
        <fullName evidence="2">Multitransmembrane protein</fullName>
    </submittedName>
</protein>
<gene>
    <name evidence="2" type="ORF">FC96_GL001025</name>
</gene>
<dbReference type="AlphaFoldDB" id="A0A0R1HVV8"/>
<feature type="transmembrane region" description="Helical" evidence="1">
    <location>
        <begin position="339"/>
        <end position="366"/>
    </location>
</feature>
<keyword evidence="3" id="KW-1185">Reference proteome</keyword>
<dbReference type="STRING" id="1302272.FC96_GL001025"/>
<dbReference type="PANTHER" id="PTHR41771:SF1">
    <property type="entry name" value="MEMBRANE PROTEIN"/>
    <property type="match status" value="1"/>
</dbReference>
<dbReference type="PANTHER" id="PTHR41771">
    <property type="entry name" value="MEMBRANE PROTEIN-RELATED"/>
    <property type="match status" value="1"/>
</dbReference>
<comment type="caution">
    <text evidence="2">The sequence shown here is derived from an EMBL/GenBank/DDBJ whole genome shotgun (WGS) entry which is preliminary data.</text>
</comment>
<dbReference type="PATRIC" id="fig|1302272.5.peg.1032"/>
<feature type="transmembrane region" description="Helical" evidence="1">
    <location>
        <begin position="129"/>
        <end position="162"/>
    </location>
</feature>
<feature type="transmembrane region" description="Helical" evidence="1">
    <location>
        <begin position="296"/>
        <end position="319"/>
    </location>
</feature>
<feature type="transmembrane region" description="Helical" evidence="1">
    <location>
        <begin position="12"/>
        <end position="29"/>
    </location>
</feature>
<feature type="transmembrane region" description="Helical" evidence="1">
    <location>
        <begin position="201"/>
        <end position="223"/>
    </location>
</feature>
<dbReference type="RefSeq" id="WP_056941943.1">
    <property type="nucleotide sequence ID" value="NZ_AZCX01000002.1"/>
</dbReference>
<sequence>MKTKRLRWPGWLTVLIIAVGGLIVLGVAHDDGLYKNPIMKITAVKTISSDKLTDQYQNADRAVTQQLTGVITNGQYRGKRVSVTNTYNVSQANSQQYRRSQRVFLTVHSTNHKFVATISDLKRDTSMAMTVWLVLSLLVGLMQFGGLMAFTSVLANGALFWVAVRWNAHTQGALVLTIFGGLAILFTAMTLSIVIGLNKQMLMTFLTTVVGTALAVLIAVVVFQLTNRKGVYFESMQYVTQLPLPLFLAEAMLGSLGAVMDEATDIIASLMALKEERPDISAHQIFRSGREIGGEIMGPLVNVLFFIFVADTLPMAILFLKNANSWGYTFNMTMSLGVIQSLISGIGIVLTVPIACWITSSLMGGLPRWIQFRR</sequence>
<dbReference type="OrthoDB" id="5753718at2"/>
<keyword evidence="1" id="KW-0812">Transmembrane</keyword>
<evidence type="ECO:0000256" key="1">
    <source>
        <dbReference type="SAM" id="Phobius"/>
    </source>
</evidence>
<name>A0A0R1HVV8_9LACO</name>
<feature type="transmembrane region" description="Helical" evidence="1">
    <location>
        <begin position="174"/>
        <end position="195"/>
    </location>
</feature>
<keyword evidence="1" id="KW-1133">Transmembrane helix</keyword>
<evidence type="ECO:0000313" key="3">
    <source>
        <dbReference type="Proteomes" id="UP000050911"/>
    </source>
</evidence>
<proteinExistence type="predicted"/>
<dbReference type="InterPro" id="IPR012507">
    <property type="entry name" value="YibE_F"/>
</dbReference>
<keyword evidence="1" id="KW-0472">Membrane</keyword>
<dbReference type="EMBL" id="AZCX01000002">
    <property type="protein sequence ID" value="KRK48707.1"/>
    <property type="molecule type" value="Genomic_DNA"/>
</dbReference>
<organism evidence="2 3">
    <name type="scientific">Secundilactobacillus kimchicus JCM 15530</name>
    <dbReference type="NCBI Taxonomy" id="1302272"/>
    <lineage>
        <taxon>Bacteria</taxon>
        <taxon>Bacillati</taxon>
        <taxon>Bacillota</taxon>
        <taxon>Bacilli</taxon>
        <taxon>Lactobacillales</taxon>
        <taxon>Lactobacillaceae</taxon>
        <taxon>Secundilactobacillus</taxon>
    </lineage>
</organism>
<accession>A0A0R1HVV8</accession>
<evidence type="ECO:0000313" key="2">
    <source>
        <dbReference type="EMBL" id="KRK48707.1"/>
    </source>
</evidence>
<reference evidence="2 3" key="1">
    <citation type="journal article" date="2015" name="Genome Announc.">
        <title>Expanding the biotechnology potential of lactobacilli through comparative genomics of 213 strains and associated genera.</title>
        <authorList>
            <person name="Sun Z."/>
            <person name="Harris H.M."/>
            <person name="McCann A."/>
            <person name="Guo C."/>
            <person name="Argimon S."/>
            <person name="Zhang W."/>
            <person name="Yang X."/>
            <person name="Jeffery I.B."/>
            <person name="Cooney J.C."/>
            <person name="Kagawa T.F."/>
            <person name="Liu W."/>
            <person name="Song Y."/>
            <person name="Salvetti E."/>
            <person name="Wrobel A."/>
            <person name="Rasinkangas P."/>
            <person name="Parkhill J."/>
            <person name="Rea M.C."/>
            <person name="O'Sullivan O."/>
            <person name="Ritari J."/>
            <person name="Douillard F.P."/>
            <person name="Paul Ross R."/>
            <person name="Yang R."/>
            <person name="Briner A.E."/>
            <person name="Felis G.E."/>
            <person name="de Vos W.M."/>
            <person name="Barrangou R."/>
            <person name="Klaenhammer T.R."/>
            <person name="Caufield P.W."/>
            <person name="Cui Y."/>
            <person name="Zhang H."/>
            <person name="O'Toole P.W."/>
        </authorList>
    </citation>
    <scope>NUCLEOTIDE SEQUENCE [LARGE SCALE GENOMIC DNA]</scope>
    <source>
        <strain evidence="2 3">JCM 15530</strain>
    </source>
</reference>
<dbReference type="Proteomes" id="UP000050911">
    <property type="component" value="Unassembled WGS sequence"/>
</dbReference>
<dbReference type="Pfam" id="PF07907">
    <property type="entry name" value="YibE_F"/>
    <property type="match status" value="1"/>
</dbReference>